<sequence length="552" mass="64381">LIDFQGISERSIYRALEPEKTPKRDIYSLGMLFDILLLVALSNNKDYNEHELRKSNLGLYQLFEGMHERDPKDRQPESMQEVVNRLTIIRRKLINFERNIEETIQIQPSSNSPVIEQIDQNSRRIISPEGLRKFLPKLFAAIHQDKNHLSKEDFVKAVEYLAEKIEESGQPMLLAEMYYQLVNAAVSLPSKNGFKKNLNISQLLVNSKYLLEVSKSSQLSFPWLISAYFVARITLHMQRDNPYHPIEIWQNEGGKLVSGFMDLEMLNDHLLVLIEADIKLREKGEFSKFLFLSIANGLNQGNYQDLIVEELVADYKNAYLRKDKKLLLTTLDRLLNKRSVETAFGPFKKEKHGLRFFTRYEDVHDSLIPAKNELFLQAMNNFRFYRKEFIDVLIWLNQKHSGEVIKTYEKILQMANQPFSNLQYVPWENINRVDANQSLISQIPKSAGIDLTSTNLENAFLWYMENNQLDAQNRFNENEFSRLKYLSPLVGEMKRIAAASPIGQDGLTKLHDNFFIHNELQLDSSVLSEVPQLTFSFKEFMEQVLFNSKWGY</sequence>
<reference evidence="1" key="1">
    <citation type="submission" date="2018-06" db="EMBL/GenBank/DDBJ databases">
        <authorList>
            <person name="Zhirakovskaya E."/>
        </authorList>
    </citation>
    <scope>NUCLEOTIDE SEQUENCE</scope>
</reference>
<protein>
    <recommendedName>
        <fullName evidence="2">Protein kinase domain-containing protein</fullName>
    </recommendedName>
</protein>
<name>A0A3B0T052_9ZZZZ</name>
<accession>A0A3B0T052</accession>
<feature type="non-terminal residue" evidence="1">
    <location>
        <position position="552"/>
    </location>
</feature>
<organism evidence="1">
    <name type="scientific">hydrothermal vent metagenome</name>
    <dbReference type="NCBI Taxonomy" id="652676"/>
    <lineage>
        <taxon>unclassified sequences</taxon>
        <taxon>metagenomes</taxon>
        <taxon>ecological metagenomes</taxon>
    </lineage>
</organism>
<evidence type="ECO:0000313" key="1">
    <source>
        <dbReference type="EMBL" id="VAW12121.1"/>
    </source>
</evidence>
<proteinExistence type="predicted"/>
<dbReference type="EMBL" id="UOEN01000078">
    <property type="protein sequence ID" value="VAW12121.1"/>
    <property type="molecule type" value="Genomic_DNA"/>
</dbReference>
<feature type="non-terminal residue" evidence="1">
    <location>
        <position position="1"/>
    </location>
</feature>
<evidence type="ECO:0008006" key="2">
    <source>
        <dbReference type="Google" id="ProtNLM"/>
    </source>
</evidence>
<gene>
    <name evidence="1" type="ORF">MNBD_BACTEROID05-474</name>
</gene>
<dbReference type="AlphaFoldDB" id="A0A3B0T052"/>